<accession>A0A5J4UBN5</accession>
<dbReference type="InterPro" id="IPR002880">
    <property type="entry name" value="Pyrv_Fd/Flavodoxin_OxRdtase_N"/>
</dbReference>
<dbReference type="PANTHER" id="PTHR32154">
    <property type="entry name" value="PYRUVATE-FLAVODOXIN OXIDOREDUCTASE-RELATED"/>
    <property type="match status" value="1"/>
</dbReference>
<feature type="non-terminal residue" evidence="3">
    <location>
        <position position="542"/>
    </location>
</feature>
<dbReference type="CDD" id="cd07034">
    <property type="entry name" value="TPP_PYR_PFOR_IOR-alpha_like"/>
    <property type="match status" value="1"/>
</dbReference>
<gene>
    <name evidence="3" type="ORF">EZS28_036524</name>
</gene>
<organism evidence="3 4">
    <name type="scientific">Streblomastix strix</name>
    <dbReference type="NCBI Taxonomy" id="222440"/>
    <lineage>
        <taxon>Eukaryota</taxon>
        <taxon>Metamonada</taxon>
        <taxon>Preaxostyla</taxon>
        <taxon>Oxymonadida</taxon>
        <taxon>Streblomastigidae</taxon>
        <taxon>Streblomastix</taxon>
    </lineage>
</organism>
<reference evidence="3 4" key="1">
    <citation type="submission" date="2019-03" db="EMBL/GenBank/DDBJ databases">
        <title>Single cell metagenomics reveals metabolic interactions within the superorganism composed of flagellate Streblomastix strix and complex community of Bacteroidetes bacteria on its surface.</title>
        <authorList>
            <person name="Treitli S.C."/>
            <person name="Kolisko M."/>
            <person name="Husnik F."/>
            <person name="Keeling P."/>
            <person name="Hampl V."/>
        </authorList>
    </citation>
    <scope>NUCLEOTIDE SEQUENCE [LARGE SCALE GENOMIC DNA]</scope>
    <source>
        <strain evidence="3">ST1C</strain>
    </source>
</reference>
<evidence type="ECO:0000313" key="4">
    <source>
        <dbReference type="Proteomes" id="UP000324800"/>
    </source>
</evidence>
<dbReference type="GO" id="GO:0006979">
    <property type="term" value="P:response to oxidative stress"/>
    <property type="evidence" value="ECO:0007669"/>
    <property type="project" value="TreeGrafter"/>
</dbReference>
<feature type="domain" description="Pyruvate flavodoxin/ferredoxin oxidoreductase pyrimidine binding" evidence="2">
    <location>
        <begin position="391"/>
        <end position="499"/>
    </location>
</feature>
<keyword evidence="3" id="KW-0670">Pyruvate</keyword>
<dbReference type="Gene3D" id="3.40.50.970">
    <property type="match status" value="1"/>
</dbReference>
<dbReference type="EMBL" id="SNRW01017825">
    <property type="protein sequence ID" value="KAA6367949.1"/>
    <property type="molecule type" value="Genomic_DNA"/>
</dbReference>
<dbReference type="InterPro" id="IPR050722">
    <property type="entry name" value="Pyruvate:ferred/Flavod_OxRd"/>
</dbReference>
<dbReference type="GO" id="GO:0016491">
    <property type="term" value="F:oxidoreductase activity"/>
    <property type="evidence" value="ECO:0007669"/>
    <property type="project" value="UniProtKB-KW"/>
</dbReference>
<dbReference type="SUPFAM" id="SSF52518">
    <property type="entry name" value="Thiamin diphosphate-binding fold (THDP-binding)"/>
    <property type="match status" value="1"/>
</dbReference>
<name>A0A5J4UBN5_9EUKA</name>
<evidence type="ECO:0000313" key="3">
    <source>
        <dbReference type="EMBL" id="KAA6367949.1"/>
    </source>
</evidence>
<comment type="caution">
    <text evidence="3">The sequence shown here is derived from an EMBL/GenBank/DDBJ whole genome shotgun (WGS) entry which is preliminary data.</text>
</comment>
<dbReference type="Proteomes" id="UP000324800">
    <property type="component" value="Unassembled WGS sequence"/>
</dbReference>
<sequence>DSDADGYETSECEKEKACKFDLASQTKEYCPCSESGDDERGSCKICIGDVNNDDSDCICPTNSSQVIGDLPSRCKSFCVKGSSTEDCICDTVVESYKASECEKEKACMFKLVDQNTSLCPCRETGDPRDSSICEYCIKGSATSSCICNTGLGSSYSVEQCKQEKAFLNLQNCKYDDNLTLIQFGCKCVKGYSPIGCTCPISGLDLTGISPQACPCRLTGDIRAGSTCKVTEDCESGILEPSNRGCFCTDNYQKTGCACTSTYSQEGCVCDLLSTTYNPTTCLATKLCTGGDFINPTPTGCTPLHCTSKSQTFKCNCVEGKDPIGCTCPISAQDLTGISNESCPCLPTGDIRAGTTCPSYCTGPDQPNTNCICDTNINGQYPLLDCQQSKENKDQKGISFATFADMQSEAGTADTLHRSLSIDALTSTFIASQCVVLMSPNMYKIAEERLPAVFHIFARAVAGQTQTIYGDHSDVMAARQTEWVLLNSATVQEVHDLDIVDQMHSSFHIALDYTLDQQNRSCFDLTSRDCLETGLFILDLMGL</sequence>
<evidence type="ECO:0000256" key="1">
    <source>
        <dbReference type="ARBA" id="ARBA00023002"/>
    </source>
</evidence>
<proteinExistence type="predicted"/>
<dbReference type="Pfam" id="PF01855">
    <property type="entry name" value="POR_N"/>
    <property type="match status" value="1"/>
</dbReference>
<feature type="non-terminal residue" evidence="3">
    <location>
        <position position="1"/>
    </location>
</feature>
<dbReference type="AlphaFoldDB" id="A0A5J4UBN5"/>
<keyword evidence="1" id="KW-0560">Oxidoreductase</keyword>
<dbReference type="OrthoDB" id="1688044at2759"/>
<dbReference type="PANTHER" id="PTHR32154:SF0">
    <property type="entry name" value="PYRUVATE-FLAVODOXIN OXIDOREDUCTASE-RELATED"/>
    <property type="match status" value="1"/>
</dbReference>
<dbReference type="InterPro" id="IPR029061">
    <property type="entry name" value="THDP-binding"/>
</dbReference>
<protein>
    <submittedName>
        <fullName evidence="3">Pyruvate-ferrodoxin oxidoreductase</fullName>
    </submittedName>
</protein>
<evidence type="ECO:0000259" key="2">
    <source>
        <dbReference type="Pfam" id="PF01855"/>
    </source>
</evidence>